<protein>
    <recommendedName>
        <fullName evidence="4">DUF2690 domain-containing protein</fullName>
    </recommendedName>
</protein>
<dbReference type="Proteomes" id="UP000316639">
    <property type="component" value="Unassembled WGS sequence"/>
</dbReference>
<feature type="signal peptide" evidence="1">
    <location>
        <begin position="1"/>
        <end position="18"/>
    </location>
</feature>
<name>A0A563EGT7_9PSEU</name>
<dbReference type="OrthoDB" id="258587at2"/>
<sequence length="128" mass="13739">MLTATVAIGVLFAVPAQAGDPDCSQEDPFTPFDTLDGDNPVVMQSGRVVELRASNKSKCAWGRISSGTPGEEIWTDRKDPGADEHEGFLGYTRIDSGDAKYTEAFKNDGKLMRACGSSQGVIDCTGWF</sequence>
<evidence type="ECO:0000313" key="2">
    <source>
        <dbReference type="EMBL" id="TWP45271.1"/>
    </source>
</evidence>
<keyword evidence="1" id="KW-0732">Signal</keyword>
<evidence type="ECO:0000313" key="3">
    <source>
        <dbReference type="Proteomes" id="UP000316639"/>
    </source>
</evidence>
<accession>A0A563EGT7</accession>
<dbReference type="EMBL" id="VOBR01000042">
    <property type="protein sequence ID" value="TWP45271.1"/>
    <property type="molecule type" value="Genomic_DNA"/>
</dbReference>
<evidence type="ECO:0000256" key="1">
    <source>
        <dbReference type="SAM" id="SignalP"/>
    </source>
</evidence>
<evidence type="ECO:0008006" key="4">
    <source>
        <dbReference type="Google" id="ProtNLM"/>
    </source>
</evidence>
<feature type="chain" id="PRO_5022046806" description="DUF2690 domain-containing protein" evidence="1">
    <location>
        <begin position="19"/>
        <end position="128"/>
    </location>
</feature>
<reference evidence="2 3" key="1">
    <citation type="submission" date="2019-07" db="EMBL/GenBank/DDBJ databases">
        <title>Lentzea xizangensis sp. nov., isolated from Qinghai-Tibetan Plateau Soils.</title>
        <authorList>
            <person name="Huang J."/>
        </authorList>
    </citation>
    <scope>NUCLEOTIDE SEQUENCE [LARGE SCALE GENOMIC DNA]</scope>
    <source>
        <strain evidence="2 3">FXJ1.1311</strain>
    </source>
</reference>
<dbReference type="AlphaFoldDB" id="A0A563EGT7"/>
<gene>
    <name evidence="2" type="ORF">FKR81_39420</name>
</gene>
<comment type="caution">
    <text evidence="2">The sequence shown here is derived from an EMBL/GenBank/DDBJ whole genome shotgun (WGS) entry which is preliminary data.</text>
</comment>
<organism evidence="2 3">
    <name type="scientific">Lentzea tibetensis</name>
    <dbReference type="NCBI Taxonomy" id="2591470"/>
    <lineage>
        <taxon>Bacteria</taxon>
        <taxon>Bacillati</taxon>
        <taxon>Actinomycetota</taxon>
        <taxon>Actinomycetes</taxon>
        <taxon>Pseudonocardiales</taxon>
        <taxon>Pseudonocardiaceae</taxon>
        <taxon>Lentzea</taxon>
    </lineage>
</organism>
<keyword evidence="3" id="KW-1185">Reference proteome</keyword>
<proteinExistence type="predicted"/>
<dbReference type="RefSeq" id="WP_146360061.1">
    <property type="nucleotide sequence ID" value="NZ_VOBR01000042.1"/>
</dbReference>